<dbReference type="Proteomes" id="UP000237319">
    <property type="component" value="Unassembled WGS sequence"/>
</dbReference>
<proteinExistence type="predicted"/>
<dbReference type="EMBL" id="PGLV01000001">
    <property type="protein sequence ID" value="POZ55906.1"/>
    <property type="molecule type" value="Genomic_DNA"/>
</dbReference>
<keyword evidence="2" id="KW-1185">Reference proteome</keyword>
<dbReference type="AlphaFoldDB" id="A0A2S5CYP6"/>
<evidence type="ECO:0000313" key="1">
    <source>
        <dbReference type="EMBL" id="POZ55906.1"/>
    </source>
</evidence>
<gene>
    <name evidence="1" type="ORF">LYSIN_00689</name>
</gene>
<accession>A0A2S5CYP6</accession>
<sequence>MNFDYAAKEQANIVWMVLEIESKQKFGRIHSIM</sequence>
<name>A0A2S5CYP6_LYSSH</name>
<protein>
    <submittedName>
        <fullName evidence="1">Uncharacterized protein</fullName>
    </submittedName>
</protein>
<organism evidence="1 2">
    <name type="scientific">Lysinibacillus sphaericus</name>
    <name type="common">Bacillus sphaericus</name>
    <dbReference type="NCBI Taxonomy" id="1421"/>
    <lineage>
        <taxon>Bacteria</taxon>
        <taxon>Bacillati</taxon>
        <taxon>Bacillota</taxon>
        <taxon>Bacilli</taxon>
        <taxon>Bacillales</taxon>
        <taxon>Bacillaceae</taxon>
        <taxon>Lysinibacillus</taxon>
    </lineage>
</organism>
<evidence type="ECO:0000313" key="2">
    <source>
        <dbReference type="Proteomes" id="UP000237319"/>
    </source>
</evidence>
<reference evidence="1 2" key="1">
    <citation type="submission" date="2017-11" db="EMBL/GenBank/DDBJ databases">
        <title>Genome sequence of Lysinibacillus sphaericus, a lignin-degrading bacteria isolated from municipal solid waste soil.</title>
        <authorList>
            <person name="Persinoti G.F."/>
            <person name="Paixao D.A."/>
            <person name="Bugg T.D."/>
            <person name="Squina F.M."/>
        </authorList>
    </citation>
    <scope>NUCLEOTIDE SEQUENCE [LARGE SCALE GENOMIC DNA]</scope>
    <source>
        <strain evidence="1 2">A1</strain>
    </source>
</reference>
<comment type="caution">
    <text evidence="1">The sequence shown here is derived from an EMBL/GenBank/DDBJ whole genome shotgun (WGS) entry which is preliminary data.</text>
</comment>